<reference evidence="4" key="1">
    <citation type="journal article" date="2019" name="Int. J. Syst. Evol. Microbiol.">
        <title>The Global Catalogue of Microorganisms (GCM) 10K type strain sequencing project: providing services to taxonomists for standard genome sequencing and annotation.</title>
        <authorList>
            <consortium name="The Broad Institute Genomics Platform"/>
            <consortium name="The Broad Institute Genome Sequencing Center for Infectious Disease"/>
            <person name="Wu L."/>
            <person name="Ma J."/>
        </authorList>
    </citation>
    <scope>NUCLEOTIDE SEQUENCE [LARGE SCALE GENOMIC DNA]</scope>
    <source>
        <strain evidence="4">CCUG 62414</strain>
    </source>
</reference>
<keyword evidence="4" id="KW-1185">Reference proteome</keyword>
<dbReference type="Pfam" id="PF00311">
    <property type="entry name" value="PEPcase"/>
    <property type="match status" value="2"/>
</dbReference>
<dbReference type="SUPFAM" id="SSF51621">
    <property type="entry name" value="Phosphoenolpyruvate/pyruvate domain"/>
    <property type="match status" value="1"/>
</dbReference>
<keyword evidence="3" id="KW-0456">Lyase</keyword>
<protein>
    <recommendedName>
        <fullName evidence="2">Phosphoenolpyruvate carboxylase</fullName>
    </recommendedName>
</protein>
<dbReference type="InterPro" id="IPR021135">
    <property type="entry name" value="PEP_COase"/>
</dbReference>
<dbReference type="PANTHER" id="PTHR30523:SF6">
    <property type="entry name" value="PHOSPHOENOLPYRUVATE CARBOXYLASE"/>
    <property type="match status" value="1"/>
</dbReference>
<evidence type="ECO:0000256" key="2">
    <source>
        <dbReference type="ARBA" id="ARBA00022419"/>
    </source>
</evidence>
<dbReference type="InterPro" id="IPR015813">
    <property type="entry name" value="Pyrv/PenolPyrv_kinase-like_dom"/>
</dbReference>
<dbReference type="PANTHER" id="PTHR30523">
    <property type="entry name" value="PHOSPHOENOLPYRUVATE CARBOXYLASE"/>
    <property type="match status" value="1"/>
</dbReference>
<dbReference type="GO" id="GO:0008964">
    <property type="term" value="F:phosphoenolpyruvate carboxylase activity"/>
    <property type="evidence" value="ECO:0007669"/>
    <property type="project" value="UniProtKB-EC"/>
</dbReference>
<gene>
    <name evidence="3" type="ORF">ACFQ1R_09380</name>
</gene>
<evidence type="ECO:0000313" key="3">
    <source>
        <dbReference type="EMBL" id="MFD0990307.1"/>
    </source>
</evidence>
<name>A0ABW3JIJ0_9FLAO</name>
<sequence length="862" mass="98859">MSVEPKLKRFQQSVLSKYQIYNSIFMTLPFDSITKTGVLLPLFHETCKKGFANGDDPTTIVDTFFRKYQGRRDAESQINLLFRFIQYIERQVVLFDAVEDAAFPIVNNMEGIGTLRNLKESAVSNNSLEELQSYLEEFKVRIVLTAHPTQFYPGSVLGIITDLTQAIKDNNLSNIHNLFGQLGKTPFFKHEKPTPYDEAKSLIWYLENVFYHSFGEIYNYIQQNIYDDGKKHNEIINIGFWPGGDRDGNPFVKPDTTIRVARKLKQAVLKKYYADLKNLRRKLTFRGVEERVIRLETILYNYSINLNYPDAISAKELLTELLSIRNLIEKDFQSLYVTEINSLINRIHLFGYNFATLDIRQDSRIHHSVFTTVIDHLISTGNTSFPKNYHDLSEAEQIKILSEVKDVSIDINVFEDEMVFNTLKTIEAIKEIQESNGERAANRYIISNNQTALNMMQLFAMLKIVAFKEHLPVDVVPLFETIPDLENAPAVMEQLYTNPAYMAHLKSRGNKQTIMLGFSDGTKDGGYLMANWGIYTAKEFLTEMSRKYGITAIFFDGRGGPPARGGGKTHQFYASLGPKIEDKEVQLTIQGQTISSNFGTLDSSQYNLEQLISSGMFNRLGSKNHAMSEEDRAVMTDLAQTSYQAYKDFKSHPMFIPYLERMSTLKYYAKTNIGSRPSKRGTSDKLVFSDLRAIPFVGSWSQLKQNVPGFFGVGTALKKYEEKGEFHKVEALYKNSKFFKTLLENSMMSLTKSFFDLTKYMSKDEEFGDFWNIIYNEYITTKSLLLKLTGYEQLMENEPSGKASIEVRESIVLPLLTIQQYALKKIQELEKQPIKDEEKIKIFEKIVTRSLFGNINASRNSA</sequence>
<comment type="function">
    <text evidence="1">Forms oxaloacetate, a four-carbon dicarboxylic acid source for the tricarboxylic acid cycle.</text>
</comment>
<evidence type="ECO:0000256" key="1">
    <source>
        <dbReference type="ARBA" id="ARBA00003670"/>
    </source>
</evidence>
<dbReference type="Proteomes" id="UP001597061">
    <property type="component" value="Unassembled WGS sequence"/>
</dbReference>
<organism evidence="3 4">
    <name type="scientific">Mariniflexile jejuense</name>
    <dbReference type="NCBI Taxonomy" id="1173582"/>
    <lineage>
        <taxon>Bacteria</taxon>
        <taxon>Pseudomonadati</taxon>
        <taxon>Bacteroidota</taxon>
        <taxon>Flavobacteriia</taxon>
        <taxon>Flavobacteriales</taxon>
        <taxon>Flavobacteriaceae</taxon>
        <taxon>Mariniflexile</taxon>
    </lineage>
</organism>
<dbReference type="PRINTS" id="PR00150">
    <property type="entry name" value="PEPCARBXLASE"/>
</dbReference>
<evidence type="ECO:0000313" key="4">
    <source>
        <dbReference type="Proteomes" id="UP001597061"/>
    </source>
</evidence>
<dbReference type="RefSeq" id="WP_379925912.1">
    <property type="nucleotide sequence ID" value="NZ_JBHTJI010000001.1"/>
</dbReference>
<proteinExistence type="predicted"/>
<accession>A0ABW3JIJ0</accession>
<dbReference type="EMBL" id="JBHTJI010000001">
    <property type="protein sequence ID" value="MFD0990307.1"/>
    <property type="molecule type" value="Genomic_DNA"/>
</dbReference>
<comment type="caution">
    <text evidence="3">The sequence shown here is derived from an EMBL/GenBank/DDBJ whole genome shotgun (WGS) entry which is preliminary data.</text>
</comment>